<feature type="compositionally biased region" description="Polar residues" evidence="1">
    <location>
        <begin position="163"/>
        <end position="173"/>
    </location>
</feature>
<reference evidence="2 3" key="1">
    <citation type="submission" date="2017-04" db="EMBL/GenBank/DDBJ databases">
        <authorList>
            <person name="Afonso C.L."/>
            <person name="Miller P.J."/>
            <person name="Scott M.A."/>
            <person name="Spackman E."/>
            <person name="Goraichik I."/>
            <person name="Dimitrov K.M."/>
            <person name="Suarez D.L."/>
            <person name="Swayne D.E."/>
        </authorList>
    </citation>
    <scope>NUCLEOTIDE SEQUENCE [LARGE SCALE GENOMIC DNA]</scope>
    <source>
        <strain evidence="2 3">CGMCC 1.12511</strain>
    </source>
</reference>
<dbReference type="Proteomes" id="UP000192634">
    <property type="component" value="Unassembled WGS sequence"/>
</dbReference>
<organism evidence="2 3">
    <name type="scientific">Janibacter indicus</name>
    <dbReference type="NCBI Taxonomy" id="857417"/>
    <lineage>
        <taxon>Bacteria</taxon>
        <taxon>Bacillati</taxon>
        <taxon>Actinomycetota</taxon>
        <taxon>Actinomycetes</taxon>
        <taxon>Micrococcales</taxon>
        <taxon>Intrasporangiaceae</taxon>
        <taxon>Janibacter</taxon>
    </lineage>
</organism>
<evidence type="ECO:0000313" key="3">
    <source>
        <dbReference type="Proteomes" id="UP000192634"/>
    </source>
</evidence>
<feature type="region of interest" description="Disordered" evidence="1">
    <location>
        <begin position="146"/>
        <end position="215"/>
    </location>
</feature>
<name>A0A1W1ZQ03_9MICO</name>
<feature type="compositionally biased region" description="Low complexity" evidence="1">
    <location>
        <begin position="179"/>
        <end position="215"/>
    </location>
</feature>
<dbReference type="PROSITE" id="PS51318">
    <property type="entry name" value="TAT"/>
    <property type="match status" value="1"/>
</dbReference>
<sequence>MGDDSTQGAEPLGRRSVVKGAAWTAPIVTLGVAAPATAASAQPITPDASWSCRPHKEGWTYTVRLTLSNGLRCGVNVSIRTFQVRINGRTVVSGGGTVFVSAGKSSTLTFAGGTTNARGQGALTLTYSYRDCGGATRAETRNLTLSPLGHCQGAHGADPDKSSVATESTTPSSAPAPEADVVTPTPAPSTPAASQPATDPQLTTQPTTTTAAPTH</sequence>
<gene>
    <name evidence="2" type="ORF">SAMN06296429_104148</name>
</gene>
<accession>A0A1W1ZQ03</accession>
<dbReference type="AlphaFoldDB" id="A0A1W1ZQ03"/>
<proteinExistence type="predicted"/>
<dbReference type="RefSeq" id="WP_143445456.1">
    <property type="nucleotide sequence ID" value="NZ_FWXN01000004.1"/>
</dbReference>
<evidence type="ECO:0000256" key="1">
    <source>
        <dbReference type="SAM" id="MobiDB-lite"/>
    </source>
</evidence>
<protein>
    <submittedName>
        <fullName evidence="2">Uncharacterized protein</fullName>
    </submittedName>
</protein>
<evidence type="ECO:0000313" key="2">
    <source>
        <dbReference type="EMBL" id="SMC50484.1"/>
    </source>
</evidence>
<dbReference type="InterPro" id="IPR006311">
    <property type="entry name" value="TAT_signal"/>
</dbReference>
<dbReference type="EMBL" id="FWXN01000004">
    <property type="protein sequence ID" value="SMC50484.1"/>
    <property type="molecule type" value="Genomic_DNA"/>
</dbReference>